<dbReference type="Proteomes" id="UP000310017">
    <property type="component" value="Chromosome"/>
</dbReference>
<dbReference type="Pfam" id="PF25967">
    <property type="entry name" value="RND-MFP_C"/>
    <property type="match status" value="1"/>
</dbReference>
<proteinExistence type="inferred from homology"/>
<dbReference type="PANTHER" id="PTHR30158">
    <property type="entry name" value="ACRA/E-RELATED COMPONENT OF DRUG EFFLUX TRANSPORTER"/>
    <property type="match status" value="1"/>
</dbReference>
<dbReference type="Gene3D" id="2.40.420.20">
    <property type="match status" value="1"/>
</dbReference>
<evidence type="ECO:0000259" key="4">
    <source>
        <dbReference type="Pfam" id="PF25944"/>
    </source>
</evidence>
<comment type="subcellular location">
    <subcellularLocation>
        <location evidence="1">Cell envelope</location>
    </subcellularLocation>
</comment>
<dbReference type="GO" id="GO:0022857">
    <property type="term" value="F:transmembrane transporter activity"/>
    <property type="evidence" value="ECO:0007669"/>
    <property type="project" value="InterPro"/>
</dbReference>
<dbReference type="Pfam" id="PF25917">
    <property type="entry name" value="BSH_RND"/>
    <property type="match status" value="1"/>
</dbReference>
<evidence type="ECO:0000313" key="6">
    <source>
        <dbReference type="EMBL" id="QCW99473.1"/>
    </source>
</evidence>
<dbReference type="InterPro" id="IPR006143">
    <property type="entry name" value="RND_pump_MFP"/>
</dbReference>
<evidence type="ECO:0000259" key="5">
    <source>
        <dbReference type="Pfam" id="PF25967"/>
    </source>
</evidence>
<dbReference type="KEGG" id="asag:FGM00_04870"/>
<dbReference type="EMBL" id="CP040710">
    <property type="protein sequence ID" value="QCW99473.1"/>
    <property type="molecule type" value="Genomic_DNA"/>
</dbReference>
<organism evidence="6 7">
    <name type="scientific">Aggregatimonas sangjinii</name>
    <dbReference type="NCBI Taxonomy" id="2583587"/>
    <lineage>
        <taxon>Bacteria</taxon>
        <taxon>Pseudomonadati</taxon>
        <taxon>Bacteroidota</taxon>
        <taxon>Flavobacteriia</taxon>
        <taxon>Flavobacteriales</taxon>
        <taxon>Flavobacteriaceae</taxon>
        <taxon>Aggregatimonas</taxon>
    </lineage>
</organism>
<name>A0A5B7SS25_9FLAO</name>
<dbReference type="GO" id="GO:0005886">
    <property type="term" value="C:plasma membrane"/>
    <property type="evidence" value="ECO:0007669"/>
    <property type="project" value="TreeGrafter"/>
</dbReference>
<evidence type="ECO:0000259" key="3">
    <source>
        <dbReference type="Pfam" id="PF25917"/>
    </source>
</evidence>
<dbReference type="AlphaFoldDB" id="A0A5B7SS25"/>
<dbReference type="GO" id="GO:0030313">
    <property type="term" value="C:cell envelope"/>
    <property type="evidence" value="ECO:0007669"/>
    <property type="project" value="UniProtKB-SubCell"/>
</dbReference>
<dbReference type="RefSeq" id="WP_138851826.1">
    <property type="nucleotide sequence ID" value="NZ_CP040710.1"/>
</dbReference>
<evidence type="ECO:0000313" key="7">
    <source>
        <dbReference type="Proteomes" id="UP000310017"/>
    </source>
</evidence>
<dbReference type="PANTHER" id="PTHR30158:SF23">
    <property type="entry name" value="MULTIDRUG RESISTANCE PROTEIN MEXA"/>
    <property type="match status" value="1"/>
</dbReference>
<feature type="domain" description="Multidrug resistance protein MdtA-like C-terminal permuted SH3" evidence="5">
    <location>
        <begin position="281"/>
        <end position="340"/>
    </location>
</feature>
<keyword evidence="7" id="KW-1185">Reference proteome</keyword>
<protein>
    <submittedName>
        <fullName evidence="6">Efflux RND transporter periplasmic adaptor subunit</fullName>
    </submittedName>
</protein>
<dbReference type="Gene3D" id="2.40.30.170">
    <property type="match status" value="1"/>
</dbReference>
<dbReference type="Gene3D" id="2.40.50.100">
    <property type="match status" value="1"/>
</dbReference>
<dbReference type="InterPro" id="IPR058625">
    <property type="entry name" value="MdtA-like_BSH"/>
</dbReference>
<evidence type="ECO:0000256" key="1">
    <source>
        <dbReference type="ARBA" id="ARBA00004196"/>
    </source>
</evidence>
<dbReference type="Gene3D" id="1.10.287.470">
    <property type="entry name" value="Helix hairpin bin"/>
    <property type="match status" value="1"/>
</dbReference>
<dbReference type="InterPro" id="IPR058626">
    <property type="entry name" value="MdtA-like_b-barrel"/>
</dbReference>
<dbReference type="GO" id="GO:0046677">
    <property type="term" value="P:response to antibiotic"/>
    <property type="evidence" value="ECO:0007669"/>
    <property type="project" value="TreeGrafter"/>
</dbReference>
<sequence>MIRYVYIFLISFLISCSGGKEGQQERPLQSLPVIEVQKQDVVGYKMITANIEGTVNDEVRPKISGYITNVYIDEGQRVKKGQLLFKLETLSVSQDALAAKADLESTSIEVEKIKPLVKEGIISERELETAIALQSSSRATYNSVLAQADYGNVRASVNGIVGEIPFRVGSLVSPNDAEPLTTLSELNEVYAYYAMNEKDYLTFLRDTEGNSTQEKIKNFPKVKLVLADDTEYEEEGTVETTTGQIDTQTGTISFRARFSNPKGLLTNGNSGYVKIPQYYKDVLVVPEQSTFEEQTIVYVYTVKASDTVQQKAVKPLTRINNLLLIAEGLGEGDKIVGKGLSKIRDGAAIKPIPTPFDSVATSTKRIFKSN</sequence>
<comment type="similarity">
    <text evidence="2">Belongs to the membrane fusion protein (MFP) (TC 8.A.1) family.</text>
</comment>
<dbReference type="PROSITE" id="PS51257">
    <property type="entry name" value="PROKAR_LIPOPROTEIN"/>
    <property type="match status" value="1"/>
</dbReference>
<feature type="domain" description="Multidrug resistance protein MdtA-like barrel-sandwich hybrid" evidence="3">
    <location>
        <begin position="58"/>
        <end position="182"/>
    </location>
</feature>
<accession>A0A5B7SS25</accession>
<feature type="domain" description="Multidrug resistance protein MdtA-like beta-barrel" evidence="4">
    <location>
        <begin position="211"/>
        <end position="268"/>
    </location>
</feature>
<dbReference type="SUPFAM" id="SSF111369">
    <property type="entry name" value="HlyD-like secretion proteins"/>
    <property type="match status" value="1"/>
</dbReference>
<evidence type="ECO:0000256" key="2">
    <source>
        <dbReference type="ARBA" id="ARBA00009477"/>
    </source>
</evidence>
<dbReference type="Pfam" id="PF25944">
    <property type="entry name" value="Beta-barrel_RND"/>
    <property type="match status" value="1"/>
</dbReference>
<dbReference type="InterPro" id="IPR058627">
    <property type="entry name" value="MdtA-like_C"/>
</dbReference>
<dbReference type="OrthoDB" id="9801814at2"/>
<reference evidence="6 7" key="1">
    <citation type="submission" date="2019-05" db="EMBL/GenBank/DDBJ databases">
        <title>Genome sequencing of F202Z8.</title>
        <authorList>
            <person name="Kwon Y.M."/>
        </authorList>
    </citation>
    <scope>NUCLEOTIDE SEQUENCE [LARGE SCALE GENOMIC DNA]</scope>
    <source>
        <strain evidence="6 7">F202Z8</strain>
    </source>
</reference>
<dbReference type="NCBIfam" id="TIGR01730">
    <property type="entry name" value="RND_mfp"/>
    <property type="match status" value="1"/>
</dbReference>
<gene>
    <name evidence="6" type="ORF">FGM00_04870</name>
</gene>